<dbReference type="eggNOG" id="COG1950">
    <property type="taxonomic scope" value="Bacteria"/>
</dbReference>
<feature type="transmembrane region" description="Helical" evidence="1">
    <location>
        <begin position="55"/>
        <end position="79"/>
    </location>
</feature>
<dbReference type="KEGG" id="sti:Sthe_0487"/>
<feature type="transmembrane region" description="Helical" evidence="1">
    <location>
        <begin position="31"/>
        <end position="48"/>
    </location>
</feature>
<dbReference type="InParanoid" id="D1C7U2"/>
<sequence>MTRLIAHLIANGLAVVLLARLIPEHVGYTDTAAVVIFAIVLALLNAVLRPILQLVALPITCLTLGIFALVVNAVVFYLAGALIAGIQITFIGALVGSVTESVLSGILWRLFATDGKW</sequence>
<name>D1C7U2_SPHTD</name>
<keyword evidence="3" id="KW-1185">Reference proteome</keyword>
<gene>
    <name evidence="2" type="ordered locus">Sthe_0487</name>
</gene>
<evidence type="ECO:0000256" key="1">
    <source>
        <dbReference type="SAM" id="Phobius"/>
    </source>
</evidence>
<dbReference type="AlphaFoldDB" id="D1C7U2"/>
<dbReference type="InterPro" id="IPR007165">
    <property type="entry name" value="Phage_holin_4_2"/>
</dbReference>
<evidence type="ECO:0000313" key="2">
    <source>
        <dbReference type="EMBL" id="ACZ37925.1"/>
    </source>
</evidence>
<accession>D1C7U2</accession>
<dbReference type="RefSeq" id="WP_012870972.1">
    <property type="nucleotide sequence ID" value="NC_013523.1"/>
</dbReference>
<protein>
    <recommendedName>
        <fullName evidence="4">Phage holin family protein</fullName>
    </recommendedName>
</protein>
<dbReference type="FunCoup" id="D1C7U2">
    <property type="interactions" value="7"/>
</dbReference>
<feature type="transmembrane region" description="Helical" evidence="1">
    <location>
        <begin position="85"/>
        <end position="111"/>
    </location>
</feature>
<dbReference type="PANTHER" id="PTHR37309:SF1">
    <property type="entry name" value="SLR0284 PROTEIN"/>
    <property type="match status" value="1"/>
</dbReference>
<dbReference type="Pfam" id="PF04020">
    <property type="entry name" value="Phage_holin_4_2"/>
    <property type="match status" value="1"/>
</dbReference>
<keyword evidence="1" id="KW-1133">Transmembrane helix</keyword>
<proteinExistence type="predicted"/>
<dbReference type="HOGENOM" id="CLU_120441_2_4_0"/>
<dbReference type="STRING" id="479434.Sthe_0487"/>
<reference evidence="2 3" key="2">
    <citation type="journal article" date="2010" name="Stand. Genomic Sci.">
        <title>Complete genome sequence of Desulfohalobium retbaense type strain (HR(100)).</title>
        <authorList>
            <person name="Spring S."/>
            <person name="Nolan M."/>
            <person name="Lapidus A."/>
            <person name="Glavina Del Rio T."/>
            <person name="Copeland A."/>
            <person name="Tice H."/>
            <person name="Cheng J.F."/>
            <person name="Lucas S."/>
            <person name="Land M."/>
            <person name="Chen F."/>
            <person name="Bruce D."/>
            <person name="Goodwin L."/>
            <person name="Pitluck S."/>
            <person name="Ivanova N."/>
            <person name="Mavromatis K."/>
            <person name="Mikhailova N."/>
            <person name="Pati A."/>
            <person name="Chen A."/>
            <person name="Palaniappan K."/>
            <person name="Hauser L."/>
            <person name="Chang Y.J."/>
            <person name="Jeffries C.D."/>
            <person name="Munk C."/>
            <person name="Kiss H."/>
            <person name="Chain P."/>
            <person name="Han C."/>
            <person name="Brettin T."/>
            <person name="Detter J.C."/>
            <person name="Schuler E."/>
            <person name="Goker M."/>
            <person name="Rohde M."/>
            <person name="Bristow J."/>
            <person name="Eisen J.A."/>
            <person name="Markowitz V."/>
            <person name="Hugenholtz P."/>
            <person name="Kyrpides N.C."/>
            <person name="Klenk H.P."/>
        </authorList>
    </citation>
    <scope>NUCLEOTIDE SEQUENCE [LARGE SCALE GENOMIC DNA]</scope>
    <source>
        <strain evidence="3">ATCC 49802 / DSM 20745 / S 6022</strain>
    </source>
</reference>
<evidence type="ECO:0000313" key="3">
    <source>
        <dbReference type="Proteomes" id="UP000002027"/>
    </source>
</evidence>
<dbReference type="OrthoDB" id="516102at2"/>
<dbReference type="Proteomes" id="UP000002027">
    <property type="component" value="Chromosome 1"/>
</dbReference>
<reference evidence="3" key="1">
    <citation type="submission" date="2009-11" db="EMBL/GenBank/DDBJ databases">
        <title>The complete chromosome 1 of Sphaerobacter thermophilus DSM 20745.</title>
        <authorList>
            <person name="Lucas S."/>
            <person name="Copeland A."/>
            <person name="Lapidus A."/>
            <person name="Glavina del Rio T."/>
            <person name="Dalin E."/>
            <person name="Tice H."/>
            <person name="Bruce D."/>
            <person name="Goodwin L."/>
            <person name="Pitluck S."/>
            <person name="Kyrpides N."/>
            <person name="Mavromatis K."/>
            <person name="Ivanova N."/>
            <person name="Mikhailova N."/>
            <person name="LaButti K.M."/>
            <person name="Clum A."/>
            <person name="Sun H.I."/>
            <person name="Brettin T."/>
            <person name="Detter J.C."/>
            <person name="Han C."/>
            <person name="Larimer F."/>
            <person name="Land M."/>
            <person name="Hauser L."/>
            <person name="Markowitz V."/>
            <person name="Cheng J.F."/>
            <person name="Hugenholtz P."/>
            <person name="Woyke T."/>
            <person name="Wu D."/>
            <person name="Steenblock K."/>
            <person name="Schneider S."/>
            <person name="Pukall R."/>
            <person name="Goeker M."/>
            <person name="Klenk H.P."/>
            <person name="Eisen J.A."/>
        </authorList>
    </citation>
    <scope>NUCLEOTIDE SEQUENCE [LARGE SCALE GENOMIC DNA]</scope>
    <source>
        <strain evidence="3">ATCC 49802 / DSM 20745 / S 6022</strain>
    </source>
</reference>
<keyword evidence="1" id="KW-0472">Membrane</keyword>
<keyword evidence="1" id="KW-0812">Transmembrane</keyword>
<organism evidence="2 3">
    <name type="scientific">Sphaerobacter thermophilus (strain ATCC 49802 / DSM 20745 / KCCM 41009 / NCIMB 13125 / S 6022)</name>
    <dbReference type="NCBI Taxonomy" id="479434"/>
    <lineage>
        <taxon>Bacteria</taxon>
        <taxon>Pseudomonadati</taxon>
        <taxon>Thermomicrobiota</taxon>
        <taxon>Thermomicrobia</taxon>
        <taxon>Sphaerobacterales</taxon>
        <taxon>Sphaerobacterineae</taxon>
        <taxon>Sphaerobacteraceae</taxon>
        <taxon>Sphaerobacter</taxon>
    </lineage>
</organism>
<dbReference type="PANTHER" id="PTHR37309">
    <property type="entry name" value="SLR0284 PROTEIN"/>
    <property type="match status" value="1"/>
</dbReference>
<evidence type="ECO:0008006" key="4">
    <source>
        <dbReference type="Google" id="ProtNLM"/>
    </source>
</evidence>
<dbReference type="EMBL" id="CP001823">
    <property type="protein sequence ID" value="ACZ37925.1"/>
    <property type="molecule type" value="Genomic_DNA"/>
</dbReference>